<dbReference type="Gene3D" id="4.10.950.10">
    <property type="entry name" value="Ribosomal protein L2, domain 3"/>
    <property type="match status" value="1"/>
</dbReference>
<dbReference type="EMBL" id="LBOW01000005">
    <property type="protein sequence ID" value="KKP44920.1"/>
    <property type="molecule type" value="Genomic_DNA"/>
</dbReference>
<dbReference type="Proteomes" id="UP000034778">
    <property type="component" value="Unassembled WGS sequence"/>
</dbReference>
<proteinExistence type="inferred from homology"/>
<dbReference type="InterPro" id="IPR014722">
    <property type="entry name" value="Rib_uL2_dom2"/>
</dbReference>
<organism evidence="9 10">
    <name type="scientific">Candidatus Woesebacteria bacterium GW2011_GWB1_33_22</name>
    <dbReference type="NCBI Taxonomy" id="1618566"/>
    <lineage>
        <taxon>Bacteria</taxon>
        <taxon>Candidatus Woeseibacteriota</taxon>
    </lineage>
</organism>
<dbReference type="PATRIC" id="fig|1618566.3.peg.541"/>
<comment type="similarity">
    <text evidence="1">Belongs to the universal ribosomal protein uL2 family.</text>
</comment>
<feature type="region of interest" description="Disordered" evidence="6">
    <location>
        <begin position="192"/>
        <end position="217"/>
    </location>
</feature>
<dbReference type="InterPro" id="IPR002171">
    <property type="entry name" value="Ribosomal_uL2"/>
</dbReference>
<dbReference type="InterPro" id="IPR008991">
    <property type="entry name" value="Translation_prot_SH3-like_sf"/>
</dbReference>
<dbReference type="SUPFAM" id="SSF50249">
    <property type="entry name" value="Nucleic acid-binding proteins"/>
    <property type="match status" value="1"/>
</dbReference>
<dbReference type="SMART" id="SM01383">
    <property type="entry name" value="Ribosomal_L2"/>
    <property type="match status" value="1"/>
</dbReference>
<keyword evidence="3" id="KW-0687">Ribonucleoprotein</keyword>
<evidence type="ECO:0000256" key="6">
    <source>
        <dbReference type="SAM" id="MobiDB-lite"/>
    </source>
</evidence>
<dbReference type="InterPro" id="IPR014726">
    <property type="entry name" value="Ribosomal_uL2_dom3"/>
</dbReference>
<evidence type="ECO:0000313" key="9">
    <source>
        <dbReference type="EMBL" id="KKP44920.1"/>
    </source>
</evidence>
<feature type="domain" description="Large ribosomal subunit protein uL2 RNA-binding" evidence="8">
    <location>
        <begin position="12"/>
        <end position="87"/>
    </location>
</feature>
<gene>
    <name evidence="9" type="ORF">UR35_C0005G0050</name>
</gene>
<accession>A0A0G0C135</accession>
<dbReference type="FunFam" id="2.30.30.30:FF:000001">
    <property type="entry name" value="50S ribosomal protein L2"/>
    <property type="match status" value="1"/>
</dbReference>
<protein>
    <recommendedName>
        <fullName evidence="4">Large ribosomal subunit protein uL2</fullName>
    </recommendedName>
    <alternativeName>
        <fullName evidence="5">50S ribosomal protein L2</fullName>
    </alternativeName>
</protein>
<evidence type="ECO:0000259" key="7">
    <source>
        <dbReference type="SMART" id="SM01382"/>
    </source>
</evidence>
<dbReference type="PIRSF" id="PIRSF002158">
    <property type="entry name" value="Ribosomal_L2"/>
    <property type="match status" value="1"/>
</dbReference>
<dbReference type="InterPro" id="IPR022666">
    <property type="entry name" value="Ribosomal_uL2_RNA-bd_dom"/>
</dbReference>
<feature type="region of interest" description="Disordered" evidence="6">
    <location>
        <begin position="1"/>
        <end position="24"/>
    </location>
</feature>
<dbReference type="FunFam" id="4.10.950.10:FF:000001">
    <property type="entry name" value="50S ribosomal protein L2"/>
    <property type="match status" value="1"/>
</dbReference>
<dbReference type="PANTHER" id="PTHR13691">
    <property type="entry name" value="RIBOSOMAL PROTEIN L2"/>
    <property type="match status" value="1"/>
</dbReference>
<dbReference type="InterPro" id="IPR022669">
    <property type="entry name" value="Ribosomal_uL2_C"/>
</dbReference>
<dbReference type="AlphaFoldDB" id="A0A0G0C135"/>
<evidence type="ECO:0000256" key="2">
    <source>
        <dbReference type="ARBA" id="ARBA00022980"/>
    </source>
</evidence>
<dbReference type="SUPFAM" id="SSF50104">
    <property type="entry name" value="Translation proteins SH3-like domain"/>
    <property type="match status" value="1"/>
</dbReference>
<feature type="domain" description="Large ribosomal subunit protein uL2 C-terminal" evidence="7">
    <location>
        <begin position="93"/>
        <end position="222"/>
    </location>
</feature>
<evidence type="ECO:0000259" key="8">
    <source>
        <dbReference type="SMART" id="SM01383"/>
    </source>
</evidence>
<dbReference type="GO" id="GO:0002181">
    <property type="term" value="P:cytoplasmic translation"/>
    <property type="evidence" value="ECO:0007669"/>
    <property type="project" value="TreeGrafter"/>
</dbReference>
<dbReference type="Pfam" id="PF00181">
    <property type="entry name" value="Ribosomal_L2_N"/>
    <property type="match status" value="1"/>
</dbReference>
<evidence type="ECO:0000256" key="4">
    <source>
        <dbReference type="ARBA" id="ARBA00035242"/>
    </source>
</evidence>
<dbReference type="InterPro" id="IPR012340">
    <property type="entry name" value="NA-bd_OB-fold"/>
</dbReference>
<evidence type="ECO:0000256" key="1">
    <source>
        <dbReference type="ARBA" id="ARBA00005636"/>
    </source>
</evidence>
<evidence type="ECO:0000256" key="5">
    <source>
        <dbReference type="ARBA" id="ARBA00035459"/>
    </source>
</evidence>
<dbReference type="Pfam" id="PF03947">
    <property type="entry name" value="Ribosomal_L2_C"/>
    <property type="match status" value="1"/>
</dbReference>
<sequence length="247" mass="27573">MKLKTILKKHAGRSGGKVTSRHDGGRSKRFLRTIDFKRNLKEIWAKVESVEYDPNRNARIAKLLYENGVRSYIIAPDKLKEGMKVISSSSAPLEVGNFLPLSKIPVGFEVSNIEIKPGFGGQIARGAGIVAFVFGKDETHVLIKMPSGEIRKFDPNAWAMIGQIGNVEDKNKKRTKAGASRWRGIRPHVRGVAMHPNAHPHGGGEGRSRVGLKYPKTPWGKKAVGKTRFKRKYSNSVIVESRQRRKK</sequence>
<dbReference type="GO" id="GO:0003735">
    <property type="term" value="F:structural constituent of ribosome"/>
    <property type="evidence" value="ECO:0007669"/>
    <property type="project" value="InterPro"/>
</dbReference>
<name>A0A0G0C135_9BACT</name>
<dbReference type="SMART" id="SM01382">
    <property type="entry name" value="Ribosomal_L2_C"/>
    <property type="match status" value="1"/>
</dbReference>
<dbReference type="InterPro" id="IPR005880">
    <property type="entry name" value="Ribosomal_uL2_bac/org-type"/>
</dbReference>
<evidence type="ECO:0000313" key="10">
    <source>
        <dbReference type="Proteomes" id="UP000034778"/>
    </source>
</evidence>
<feature type="compositionally biased region" description="Basic residues" evidence="6">
    <location>
        <begin position="1"/>
        <end position="12"/>
    </location>
</feature>
<dbReference type="PANTHER" id="PTHR13691:SF5">
    <property type="entry name" value="LARGE RIBOSOMAL SUBUNIT PROTEIN UL2M"/>
    <property type="match status" value="1"/>
</dbReference>
<reference evidence="9 10" key="1">
    <citation type="journal article" date="2015" name="Nature">
        <title>rRNA introns, odd ribosomes, and small enigmatic genomes across a large radiation of phyla.</title>
        <authorList>
            <person name="Brown C.T."/>
            <person name="Hug L.A."/>
            <person name="Thomas B.C."/>
            <person name="Sharon I."/>
            <person name="Castelle C.J."/>
            <person name="Singh A."/>
            <person name="Wilkins M.J."/>
            <person name="Williams K.H."/>
            <person name="Banfield J.F."/>
        </authorList>
    </citation>
    <scope>NUCLEOTIDE SEQUENCE [LARGE SCALE GENOMIC DNA]</scope>
</reference>
<keyword evidence="2 9" id="KW-0689">Ribosomal protein</keyword>
<dbReference type="Gene3D" id="2.40.50.140">
    <property type="entry name" value="Nucleic acid-binding proteins"/>
    <property type="match status" value="1"/>
</dbReference>
<dbReference type="GO" id="GO:0015934">
    <property type="term" value="C:large ribosomal subunit"/>
    <property type="evidence" value="ECO:0007669"/>
    <property type="project" value="InterPro"/>
</dbReference>
<dbReference type="STRING" id="1618566.UR35_C0005G0050"/>
<comment type="caution">
    <text evidence="9">The sequence shown here is derived from an EMBL/GenBank/DDBJ whole genome shotgun (WGS) entry which is preliminary data.</text>
</comment>
<dbReference type="GO" id="GO:0003723">
    <property type="term" value="F:RNA binding"/>
    <property type="evidence" value="ECO:0007669"/>
    <property type="project" value="InterPro"/>
</dbReference>
<dbReference type="GO" id="GO:0016740">
    <property type="term" value="F:transferase activity"/>
    <property type="evidence" value="ECO:0007669"/>
    <property type="project" value="InterPro"/>
</dbReference>
<dbReference type="Gene3D" id="2.30.30.30">
    <property type="match status" value="1"/>
</dbReference>
<evidence type="ECO:0000256" key="3">
    <source>
        <dbReference type="ARBA" id="ARBA00023274"/>
    </source>
</evidence>
<dbReference type="NCBIfam" id="TIGR01171">
    <property type="entry name" value="rplB_bact"/>
    <property type="match status" value="1"/>
</dbReference>